<dbReference type="EC" id="3.4.24.-" evidence="9"/>
<dbReference type="KEGG" id="bgt:106055697"/>
<keyword evidence="13" id="KW-1185">Reference proteome</keyword>
<feature type="binding site" evidence="8">
    <location>
        <position position="228"/>
    </location>
    <ligand>
        <name>Zn(2+)</name>
        <dbReference type="ChEBI" id="CHEBI:29105"/>
        <note>catalytic</note>
    </ligand>
</feature>
<reference evidence="14" key="1">
    <citation type="submission" date="2025-08" db="UniProtKB">
        <authorList>
            <consortium name="RefSeq"/>
        </authorList>
    </citation>
    <scope>IDENTIFICATION</scope>
</reference>
<keyword evidence="4 8" id="KW-0378">Hydrolase</keyword>
<evidence type="ECO:0000256" key="4">
    <source>
        <dbReference type="ARBA" id="ARBA00022801"/>
    </source>
</evidence>
<feature type="domain" description="ShKT" evidence="11">
    <location>
        <begin position="758"/>
        <end position="792"/>
    </location>
</feature>
<dbReference type="PRINTS" id="PR00480">
    <property type="entry name" value="ASTACIN"/>
</dbReference>
<evidence type="ECO:0000256" key="8">
    <source>
        <dbReference type="PROSITE-ProRule" id="PRU01211"/>
    </source>
</evidence>
<feature type="domain" description="ShKT" evidence="11">
    <location>
        <begin position="721"/>
        <end position="755"/>
    </location>
</feature>
<dbReference type="PANTHER" id="PTHR10127">
    <property type="entry name" value="DISCOIDIN, CUB, EGF, LAMININ , AND ZINC METALLOPROTEASE DOMAIN CONTAINING"/>
    <property type="match status" value="1"/>
</dbReference>
<keyword evidence="10" id="KW-0812">Transmembrane</keyword>
<evidence type="ECO:0000256" key="5">
    <source>
        <dbReference type="ARBA" id="ARBA00022833"/>
    </source>
</evidence>
<evidence type="ECO:0000256" key="9">
    <source>
        <dbReference type="RuleBase" id="RU361183"/>
    </source>
</evidence>
<dbReference type="InterPro" id="IPR006026">
    <property type="entry name" value="Peptidase_Metallo"/>
</dbReference>
<evidence type="ECO:0000256" key="1">
    <source>
        <dbReference type="ARBA" id="ARBA00002657"/>
    </source>
</evidence>
<feature type="domain" description="ShKT" evidence="11">
    <location>
        <begin position="662"/>
        <end position="699"/>
    </location>
</feature>
<evidence type="ECO:0000256" key="3">
    <source>
        <dbReference type="ARBA" id="ARBA00022723"/>
    </source>
</evidence>
<dbReference type="Gene3D" id="3.40.390.10">
    <property type="entry name" value="Collagenase (Catalytic Domain)"/>
    <property type="match status" value="1"/>
</dbReference>
<evidence type="ECO:0000256" key="6">
    <source>
        <dbReference type="ARBA" id="ARBA00023049"/>
    </source>
</evidence>
<dbReference type="InterPro" id="IPR001506">
    <property type="entry name" value="Peptidase_M12A"/>
</dbReference>
<dbReference type="Pfam" id="PF01549">
    <property type="entry name" value="ShK"/>
    <property type="match status" value="7"/>
</dbReference>
<feature type="domain" description="Peptidase M12A" evidence="12">
    <location>
        <begin position="125"/>
        <end position="325"/>
    </location>
</feature>
<feature type="binding site" evidence="8">
    <location>
        <position position="222"/>
    </location>
    <ligand>
        <name>Zn(2+)</name>
        <dbReference type="ChEBI" id="CHEBI:29105"/>
        <note>catalytic</note>
    </ligand>
</feature>
<keyword evidence="2 8" id="KW-0645">Protease</keyword>
<dbReference type="GeneID" id="106055697"/>
<dbReference type="InterPro" id="IPR003582">
    <property type="entry name" value="ShKT_dom"/>
</dbReference>
<dbReference type="InterPro" id="IPR034035">
    <property type="entry name" value="Astacin-like_dom"/>
</dbReference>
<dbReference type="RefSeq" id="XP_013067536.2">
    <property type="nucleotide sequence ID" value="XM_013212082.2"/>
</dbReference>
<keyword evidence="7" id="KW-1015">Disulfide bond</keyword>
<dbReference type="PANTHER" id="PTHR10127:SF780">
    <property type="entry name" value="METALLOENDOPEPTIDASE"/>
    <property type="match status" value="1"/>
</dbReference>
<feature type="disulfide bond" evidence="7">
    <location>
        <begin position="548"/>
        <end position="582"/>
    </location>
</feature>
<evidence type="ECO:0000259" key="11">
    <source>
        <dbReference type="PROSITE" id="PS51670"/>
    </source>
</evidence>
<name>A0A9U8DZP1_BIOGL</name>
<feature type="chain" id="PRO_5041013595" description="Metalloendopeptidase" evidence="9">
    <location>
        <begin position="25"/>
        <end position="828"/>
    </location>
</feature>
<keyword evidence="3 8" id="KW-0479">Metal-binding</keyword>
<comment type="cofactor">
    <cofactor evidence="8 9">
        <name>Zn(2+)</name>
        <dbReference type="ChEBI" id="CHEBI:29105"/>
    </cofactor>
    <text evidence="8 9">Binds 1 zinc ion per subunit.</text>
</comment>
<protein>
    <recommendedName>
        <fullName evidence="9">Metalloendopeptidase</fullName>
        <ecNumber evidence="9">3.4.24.-</ecNumber>
    </recommendedName>
</protein>
<dbReference type="CDD" id="cd04280">
    <property type="entry name" value="ZnMc_astacin_like"/>
    <property type="match status" value="1"/>
</dbReference>
<dbReference type="Pfam" id="PF01400">
    <property type="entry name" value="Astacin"/>
    <property type="match status" value="1"/>
</dbReference>
<dbReference type="SUPFAM" id="SSF55486">
    <property type="entry name" value="Metalloproteases ('zincins'), catalytic domain"/>
    <property type="match status" value="1"/>
</dbReference>
<comment type="function">
    <text evidence="1">Metalloprotease.</text>
</comment>
<dbReference type="InterPro" id="IPR024079">
    <property type="entry name" value="MetalloPept_cat_dom_sf"/>
</dbReference>
<organism evidence="13 14">
    <name type="scientific">Biomphalaria glabrata</name>
    <name type="common">Bloodfluke planorb</name>
    <name type="synonym">Freshwater snail</name>
    <dbReference type="NCBI Taxonomy" id="6526"/>
    <lineage>
        <taxon>Eukaryota</taxon>
        <taxon>Metazoa</taxon>
        <taxon>Spiralia</taxon>
        <taxon>Lophotrochozoa</taxon>
        <taxon>Mollusca</taxon>
        <taxon>Gastropoda</taxon>
        <taxon>Heterobranchia</taxon>
        <taxon>Euthyneura</taxon>
        <taxon>Panpulmonata</taxon>
        <taxon>Hygrophila</taxon>
        <taxon>Lymnaeoidea</taxon>
        <taxon>Planorbidae</taxon>
        <taxon>Biomphalaria</taxon>
    </lineage>
</organism>
<evidence type="ECO:0000256" key="7">
    <source>
        <dbReference type="PROSITE-ProRule" id="PRU01005"/>
    </source>
</evidence>
<evidence type="ECO:0000256" key="10">
    <source>
        <dbReference type="SAM" id="Phobius"/>
    </source>
</evidence>
<dbReference type="OMA" id="WAKEREC"/>
<accession>A0A9U8DZP1</accession>
<evidence type="ECO:0000259" key="12">
    <source>
        <dbReference type="PROSITE" id="PS51864"/>
    </source>
</evidence>
<dbReference type="GO" id="GO:0004222">
    <property type="term" value="F:metalloendopeptidase activity"/>
    <property type="evidence" value="ECO:0007669"/>
    <property type="project" value="UniProtKB-UniRule"/>
</dbReference>
<feature type="domain" description="ShKT" evidence="11">
    <location>
        <begin position="490"/>
        <end position="527"/>
    </location>
</feature>
<feature type="disulfide bond" evidence="7">
    <location>
        <begin position="758"/>
        <end position="792"/>
    </location>
</feature>
<dbReference type="GO" id="GO:0006508">
    <property type="term" value="P:proteolysis"/>
    <property type="evidence" value="ECO:0007669"/>
    <property type="project" value="UniProtKB-KW"/>
</dbReference>
<evidence type="ECO:0000313" key="13">
    <source>
        <dbReference type="Proteomes" id="UP001165740"/>
    </source>
</evidence>
<dbReference type="SMART" id="SM00254">
    <property type="entry name" value="ShKT"/>
    <property type="match status" value="8"/>
</dbReference>
<feature type="domain" description="ShKT" evidence="11">
    <location>
        <begin position="444"/>
        <end position="479"/>
    </location>
</feature>
<keyword evidence="9" id="KW-0732">Signal</keyword>
<feature type="domain" description="ShKT" evidence="11">
    <location>
        <begin position="548"/>
        <end position="582"/>
    </location>
</feature>
<dbReference type="GO" id="GO:0008270">
    <property type="term" value="F:zinc ion binding"/>
    <property type="evidence" value="ECO:0007669"/>
    <property type="project" value="UniProtKB-UniRule"/>
</dbReference>
<feature type="disulfide bond" evidence="7">
    <location>
        <begin position="721"/>
        <end position="755"/>
    </location>
</feature>
<dbReference type="SMART" id="SM00235">
    <property type="entry name" value="ZnMc"/>
    <property type="match status" value="1"/>
</dbReference>
<keyword evidence="10" id="KW-0472">Membrane</keyword>
<dbReference type="PROSITE" id="PS51864">
    <property type="entry name" value="ASTACIN"/>
    <property type="match status" value="1"/>
</dbReference>
<sequence length="828" mass="93388">MAAITIATAQLLAILFLLVSLQNAAKIPRPQFRTMYEKPTNKTMDQVIAETMGGIDMASNMILDDDGKILAELDMYLSQEQFLAMYEPPSAKEMYKMGLMSAPVGAVMDDTYFSKVNEKTRQKRKAVRRTKLRWTNNVIPYIFLATHFETKEEYMIRRAMTEWERYTCMKFRPATSQDKNVVRFQGGGGCNSQLGMIGGTQDLNLEYPGCRFKGLYLHEIGHAIGLVHEHQLPNRDDYISIIYENALPRMRLWFNKYTTKIVDQMSVPYEYSSIMHYSLTAFSVDGKKRTIAVTKPEGEDDIGETHLKELSYTDVLIVNLMYNCSSHCPQPDKCGSEGHLDQNCECICKDGSSDCDTTKPNKAQQCANDYNSWKCYVWANQGECERNGAFMTRYCRKACGQCDPQGPNTRGAKDRRHRSRMWSWAWFPLLTKVLPKQLVPRDSCKDLFSTKCATWKERGDCLTNAAWMKRNCPATCGLCGNSSARPEVSCQNQNQDPYKCEDLARFGECTVNAKWMFNNCRKSCAMCLMKEEDLVGTNKGVEEEILTCEDLYSDCPMWASLGECLRNPRAMIKDCRKACGKCEDGTCKNLFDDDQCEAWAKDLECILNYVGMGRHCAKACGRGPCEGKTNQTLFTSRPSVTDKSKQTSVTLKPTTSTPAVACINLHKSNTECEGWAKHDQCKINPRWMHKNCYKSCSGCTGSGGVVTTTSGPTKTGLSEKCEDLNADCPNWAKYGSCDSNPTYSLKYCKKSCNNCNSCQDTEVLCSVWAKDGHCQRNPNFMMRSCQRSCQSCPLSSDVVKVPGNESAAKLMMSLYLCIFSFILFVFCK</sequence>
<dbReference type="AlphaFoldDB" id="A0A9U8DZP1"/>
<keyword evidence="6 8" id="KW-0482">Metalloprotease</keyword>
<evidence type="ECO:0000256" key="2">
    <source>
        <dbReference type="ARBA" id="ARBA00022670"/>
    </source>
</evidence>
<keyword evidence="5 8" id="KW-0862">Zinc</keyword>
<comment type="caution">
    <text evidence="7">Lacks conserved residue(s) required for the propagation of feature annotation.</text>
</comment>
<evidence type="ECO:0000313" key="14">
    <source>
        <dbReference type="RefSeq" id="XP_013067536.2"/>
    </source>
</evidence>
<dbReference type="Gene3D" id="1.10.10.1940">
    <property type="match status" value="1"/>
</dbReference>
<proteinExistence type="predicted"/>
<feature type="active site" evidence="8">
    <location>
        <position position="219"/>
    </location>
</feature>
<dbReference type="PROSITE" id="PS51670">
    <property type="entry name" value="SHKT"/>
    <property type="match status" value="7"/>
</dbReference>
<feature type="binding site" evidence="8">
    <location>
        <position position="218"/>
    </location>
    <ligand>
        <name>Zn(2+)</name>
        <dbReference type="ChEBI" id="CHEBI:29105"/>
        <note>catalytic</note>
    </ligand>
</feature>
<gene>
    <name evidence="14" type="primary">LOC106055697</name>
</gene>
<feature type="transmembrane region" description="Helical" evidence="10">
    <location>
        <begin position="810"/>
        <end position="827"/>
    </location>
</feature>
<dbReference type="Proteomes" id="UP001165740">
    <property type="component" value="Chromosome 15"/>
</dbReference>
<keyword evidence="10" id="KW-1133">Transmembrane helix</keyword>
<feature type="signal peptide" evidence="9">
    <location>
        <begin position="1"/>
        <end position="24"/>
    </location>
</feature>
<feature type="domain" description="ShKT" evidence="11">
    <location>
        <begin position="366"/>
        <end position="402"/>
    </location>
</feature>
<dbReference type="OrthoDB" id="291007at2759"/>